<gene>
    <name evidence="1" type="ORF">F2Q69_00046822</name>
</gene>
<sequence length="154" mass="18139">MCGWTAYLLLGVWSQKDSAGRQILEALRFDEDKAKQVAVSVSFLKREQKAYAKWHVVEVFEFGFRCRLELQETRSIVMNYNASSYHSSQLQNYNSIAFASQIAQKRLRRKELLELQFPDEIVVILELERNTLGDGKIRRRNWIWIRFHDLLAGL</sequence>
<dbReference type="EMBL" id="QGKX02001347">
    <property type="protein sequence ID" value="KAF3526988.1"/>
    <property type="molecule type" value="Genomic_DNA"/>
</dbReference>
<protein>
    <submittedName>
        <fullName evidence="1">Uncharacterized protein</fullName>
    </submittedName>
</protein>
<proteinExistence type="predicted"/>
<evidence type="ECO:0000313" key="1">
    <source>
        <dbReference type="EMBL" id="KAF3526988.1"/>
    </source>
</evidence>
<accession>A0A8S9Q089</accession>
<evidence type="ECO:0000313" key="2">
    <source>
        <dbReference type="Proteomes" id="UP000712600"/>
    </source>
</evidence>
<name>A0A8S9Q089_BRACR</name>
<reference evidence="1" key="1">
    <citation type="submission" date="2019-12" db="EMBL/GenBank/DDBJ databases">
        <title>Genome sequencing and annotation of Brassica cretica.</title>
        <authorList>
            <person name="Studholme D.J."/>
            <person name="Sarris P."/>
        </authorList>
    </citation>
    <scope>NUCLEOTIDE SEQUENCE</scope>
    <source>
        <strain evidence="1">PFS-109/04</strain>
        <tissue evidence="1">Leaf</tissue>
    </source>
</reference>
<dbReference type="AlphaFoldDB" id="A0A8S9Q089"/>
<dbReference type="Proteomes" id="UP000712600">
    <property type="component" value="Unassembled WGS sequence"/>
</dbReference>
<comment type="caution">
    <text evidence="1">The sequence shown here is derived from an EMBL/GenBank/DDBJ whole genome shotgun (WGS) entry which is preliminary data.</text>
</comment>
<organism evidence="1 2">
    <name type="scientific">Brassica cretica</name>
    <name type="common">Mustard</name>
    <dbReference type="NCBI Taxonomy" id="69181"/>
    <lineage>
        <taxon>Eukaryota</taxon>
        <taxon>Viridiplantae</taxon>
        <taxon>Streptophyta</taxon>
        <taxon>Embryophyta</taxon>
        <taxon>Tracheophyta</taxon>
        <taxon>Spermatophyta</taxon>
        <taxon>Magnoliopsida</taxon>
        <taxon>eudicotyledons</taxon>
        <taxon>Gunneridae</taxon>
        <taxon>Pentapetalae</taxon>
        <taxon>rosids</taxon>
        <taxon>malvids</taxon>
        <taxon>Brassicales</taxon>
        <taxon>Brassicaceae</taxon>
        <taxon>Brassiceae</taxon>
        <taxon>Brassica</taxon>
    </lineage>
</organism>